<sequence length="380" mass="39393">MLAEERSAAAVLFEPVRIGSMQVPNRIAMAPMTREFSPNGVPGADVAAYYRRRAAGGAGLIITEGMAVNAAGAHDGPIPVLFQPEAAAAAGAIARAVKAEGACVIPQLWHVGVQDTPTTVNPATVKQRPRRVGPSGLSGAGEASGDALDDEGIAQTIADFAAATRAAIAAGFDGVEIHGAHGYLPDQFLWPKTNRRADGWGGEVGGRTRFLAELIRACKAAADGRPVILRMSQWKSSDYAARLADNPGELEAILAPLVAAGVDAIHCSTRRFFERGFAGDPRTLAGWVKALTGLPVIAVGSVTLATEFKDGTTEASGGIAESGARSADVDDVARLIDAGEFDLIAVGRAMIANPDWAALVRAGRANELKPFSKALLATLE</sequence>
<dbReference type="Proteomes" id="UP000734218">
    <property type="component" value="Unassembled WGS sequence"/>
</dbReference>
<reference evidence="3 4" key="1">
    <citation type="submission" date="2020-03" db="EMBL/GenBank/DDBJ databases">
        <title>Genomic Encyclopedia of Type Strains, Phase IV (KMG-IV): sequencing the most valuable type-strain genomes for metagenomic binning, comparative biology and taxonomic classification.</title>
        <authorList>
            <person name="Goeker M."/>
        </authorList>
    </citation>
    <scope>NUCLEOTIDE SEQUENCE [LARGE SCALE GENOMIC DNA]</scope>
    <source>
        <strain evidence="3 4">DSM 27651</strain>
    </source>
</reference>
<feature type="domain" description="NADH:flavin oxidoreductase/NADH oxidase N-terminal" evidence="2">
    <location>
        <begin position="12"/>
        <end position="307"/>
    </location>
</feature>
<dbReference type="PANTHER" id="PTHR22893:SF55">
    <property type="entry name" value="OXIDOREDUCTASE-RELATED"/>
    <property type="match status" value="1"/>
</dbReference>
<comment type="caution">
    <text evidence="3">The sequence shown here is derived from an EMBL/GenBank/DDBJ whole genome shotgun (WGS) entry which is preliminary data.</text>
</comment>
<dbReference type="Pfam" id="PF00724">
    <property type="entry name" value="Oxidored_FMN"/>
    <property type="match status" value="1"/>
</dbReference>
<evidence type="ECO:0000313" key="3">
    <source>
        <dbReference type="EMBL" id="NJC33970.1"/>
    </source>
</evidence>
<name>A0ABX0XL56_9SPHN</name>
<gene>
    <name evidence="3" type="ORF">GGR88_001444</name>
</gene>
<dbReference type="Gene3D" id="3.20.20.70">
    <property type="entry name" value="Aldolase class I"/>
    <property type="match status" value="1"/>
</dbReference>
<organism evidence="3 4">
    <name type="scientific">Sphingomonas jejuensis</name>
    <dbReference type="NCBI Taxonomy" id="904715"/>
    <lineage>
        <taxon>Bacteria</taxon>
        <taxon>Pseudomonadati</taxon>
        <taxon>Pseudomonadota</taxon>
        <taxon>Alphaproteobacteria</taxon>
        <taxon>Sphingomonadales</taxon>
        <taxon>Sphingomonadaceae</taxon>
        <taxon>Sphingomonas</taxon>
    </lineage>
</organism>
<dbReference type="InterPro" id="IPR045247">
    <property type="entry name" value="Oye-like"/>
</dbReference>
<dbReference type="SUPFAM" id="SSF51395">
    <property type="entry name" value="FMN-linked oxidoreductases"/>
    <property type="match status" value="1"/>
</dbReference>
<dbReference type="PANTHER" id="PTHR22893">
    <property type="entry name" value="NADH OXIDOREDUCTASE-RELATED"/>
    <property type="match status" value="1"/>
</dbReference>
<proteinExistence type="predicted"/>
<evidence type="ECO:0000313" key="4">
    <source>
        <dbReference type="Proteomes" id="UP000734218"/>
    </source>
</evidence>
<dbReference type="RefSeq" id="WP_167953884.1">
    <property type="nucleotide sequence ID" value="NZ_JAATJE010000001.1"/>
</dbReference>
<dbReference type="InterPro" id="IPR013785">
    <property type="entry name" value="Aldolase_TIM"/>
</dbReference>
<evidence type="ECO:0000256" key="1">
    <source>
        <dbReference type="SAM" id="MobiDB-lite"/>
    </source>
</evidence>
<feature type="region of interest" description="Disordered" evidence="1">
    <location>
        <begin position="126"/>
        <end position="146"/>
    </location>
</feature>
<dbReference type="InterPro" id="IPR001155">
    <property type="entry name" value="OxRdtase_FMN_N"/>
</dbReference>
<protein>
    <submittedName>
        <fullName evidence="3">2,4-dienoyl-CoA reductase-like NADH-dependent reductase (Old Yellow Enzyme family)</fullName>
    </submittedName>
</protein>
<dbReference type="EMBL" id="JAATJE010000001">
    <property type="protein sequence ID" value="NJC33970.1"/>
    <property type="molecule type" value="Genomic_DNA"/>
</dbReference>
<keyword evidence="4" id="KW-1185">Reference proteome</keyword>
<accession>A0ABX0XL56</accession>
<evidence type="ECO:0000259" key="2">
    <source>
        <dbReference type="Pfam" id="PF00724"/>
    </source>
</evidence>